<dbReference type="PANTHER" id="PTHR24114">
    <property type="entry name" value="LEUCINE RICH REPEAT FAMILY PROTEIN"/>
    <property type="match status" value="1"/>
</dbReference>
<proteinExistence type="predicted"/>
<dbReference type="InterPro" id="IPR001611">
    <property type="entry name" value="Leu-rich_rpt"/>
</dbReference>
<evidence type="ECO:0000256" key="2">
    <source>
        <dbReference type="SAM" id="MobiDB-lite"/>
    </source>
</evidence>
<dbReference type="SUPFAM" id="SSF52047">
    <property type="entry name" value="RNI-like"/>
    <property type="match status" value="1"/>
</dbReference>
<dbReference type="SMART" id="SM00368">
    <property type="entry name" value="LRR_RI"/>
    <property type="match status" value="4"/>
</dbReference>
<dbReference type="Proteomes" id="UP001190700">
    <property type="component" value="Unassembled WGS sequence"/>
</dbReference>
<reference evidence="3 4" key="1">
    <citation type="journal article" date="2015" name="Genome Biol. Evol.">
        <title>Comparative Genomics of a Bacterivorous Green Alga Reveals Evolutionary Causalities and Consequences of Phago-Mixotrophic Mode of Nutrition.</title>
        <authorList>
            <person name="Burns J.A."/>
            <person name="Paasch A."/>
            <person name="Narechania A."/>
            <person name="Kim E."/>
        </authorList>
    </citation>
    <scope>NUCLEOTIDE SEQUENCE [LARGE SCALE GENOMIC DNA]</scope>
    <source>
        <strain evidence="3 4">PLY_AMNH</strain>
    </source>
</reference>
<name>A0AAE0FQX9_9CHLO</name>
<evidence type="ECO:0000313" key="3">
    <source>
        <dbReference type="EMBL" id="KAK3264442.1"/>
    </source>
</evidence>
<dbReference type="PROSITE" id="PS51450">
    <property type="entry name" value="LRR"/>
    <property type="match status" value="1"/>
</dbReference>
<dbReference type="GO" id="GO:0005930">
    <property type="term" value="C:axoneme"/>
    <property type="evidence" value="ECO:0007669"/>
    <property type="project" value="UniProtKB-SubCell"/>
</dbReference>
<comment type="caution">
    <text evidence="3">The sequence shown here is derived from an EMBL/GenBank/DDBJ whole genome shotgun (WGS) entry which is preliminary data.</text>
</comment>
<dbReference type="Pfam" id="PF13516">
    <property type="entry name" value="LRR_6"/>
    <property type="match status" value="1"/>
</dbReference>
<dbReference type="Gene3D" id="3.80.10.10">
    <property type="entry name" value="Ribonuclease Inhibitor"/>
    <property type="match status" value="2"/>
</dbReference>
<feature type="non-terminal residue" evidence="3">
    <location>
        <position position="1"/>
    </location>
</feature>
<feature type="compositionally biased region" description="Polar residues" evidence="2">
    <location>
        <begin position="79"/>
        <end position="89"/>
    </location>
</feature>
<dbReference type="EMBL" id="LGRX02014544">
    <property type="protein sequence ID" value="KAK3264442.1"/>
    <property type="molecule type" value="Genomic_DNA"/>
</dbReference>
<feature type="region of interest" description="Disordered" evidence="2">
    <location>
        <begin position="64"/>
        <end position="89"/>
    </location>
</feature>
<sequence>DLMEGIAGLEMLEMLDLSENINLSAGGIEELVMLLDPTERDRLRAKGLKVPALLRPKPVFANSAKDADTEAQAAPASKGSPSNRSMASSFKTRVDGHLRGHVFGTVLKELHLEAVPLRDKGAITLCKLLLHNKVLQVLNVQKCAIQAKGAIAIAGFIENNGSLTKLLFGWNRILLGGTEGAMRIAFALRGHPGILHVDMSWNGMGDEVSASFGQMIMTNTTIKVMNLSGNGLGGGTCLVLAEALRQNDVLEELHLNDNPIGEIGSSEVLLALTQNDTLQRLSLQRCSFLGYVGNKQSKQYGKSRKNRAAFNRMKPSKTYRLDLSNSIDYQVASELVKLWHEYGAECWRHSALNGEEFVFTAEMNWPTRMPEQGDLVVTIFIQEVNRNTATLDKQDFGNILQELSVPTCTDDWRIAFLQACCQSFFFTAEQAVKVIGAALLHGKERS</sequence>
<gene>
    <name evidence="3" type="ORF">CYMTET_26814</name>
</gene>
<dbReference type="InterPro" id="IPR032675">
    <property type="entry name" value="LRR_dom_sf"/>
</dbReference>
<evidence type="ECO:0000256" key="1">
    <source>
        <dbReference type="ARBA" id="ARBA00004430"/>
    </source>
</evidence>
<accession>A0AAE0FQX9</accession>
<protein>
    <submittedName>
        <fullName evidence="3">Uncharacterized protein</fullName>
    </submittedName>
</protein>
<keyword evidence="4" id="KW-1185">Reference proteome</keyword>
<comment type="subcellular location">
    <subcellularLocation>
        <location evidence="1">Cytoplasm</location>
        <location evidence="1">Cytoskeleton</location>
        <location evidence="1">Cilium axoneme</location>
    </subcellularLocation>
</comment>
<organism evidence="3 4">
    <name type="scientific">Cymbomonas tetramitiformis</name>
    <dbReference type="NCBI Taxonomy" id="36881"/>
    <lineage>
        <taxon>Eukaryota</taxon>
        <taxon>Viridiplantae</taxon>
        <taxon>Chlorophyta</taxon>
        <taxon>Pyramimonadophyceae</taxon>
        <taxon>Pyramimonadales</taxon>
        <taxon>Pyramimonadaceae</taxon>
        <taxon>Cymbomonas</taxon>
    </lineage>
</organism>
<evidence type="ECO:0000313" key="4">
    <source>
        <dbReference type="Proteomes" id="UP001190700"/>
    </source>
</evidence>
<dbReference type="InterPro" id="IPR052394">
    <property type="entry name" value="LRR-containing"/>
</dbReference>
<dbReference type="AlphaFoldDB" id="A0AAE0FQX9"/>
<dbReference type="PANTHER" id="PTHR24114:SF2">
    <property type="entry name" value="F-BOX DOMAIN-CONTAINING PROTEIN-RELATED"/>
    <property type="match status" value="1"/>
</dbReference>